<dbReference type="RefSeq" id="WP_148134368.1">
    <property type="nucleotide sequence ID" value="NZ_CP017634.1"/>
</dbReference>
<dbReference type="OrthoDB" id="9765655at2"/>
<feature type="site" description="Critical for catalysis" evidence="10">
    <location>
        <position position="140"/>
    </location>
</feature>
<dbReference type="KEGG" id="fwa:DCMF_10370"/>
<dbReference type="NCBIfam" id="NF006156">
    <property type="entry name" value="PRK08299.1"/>
    <property type="match status" value="1"/>
</dbReference>
<keyword evidence="4 9" id="KW-0479">Metal-binding</keyword>
<dbReference type="GO" id="GO:0006102">
    <property type="term" value="P:isocitrate metabolic process"/>
    <property type="evidence" value="ECO:0007669"/>
    <property type="project" value="UniProtKB-UniRule"/>
</dbReference>
<keyword evidence="7 9" id="KW-0560">Oxidoreductase</keyword>
<dbReference type="PANTHER" id="PTHR11822">
    <property type="entry name" value="NADP-SPECIFIC ISOCITRATE DEHYDROGENASE"/>
    <property type="match status" value="1"/>
</dbReference>
<evidence type="ECO:0000256" key="10">
    <source>
        <dbReference type="PIRSR" id="PIRSR000108-1"/>
    </source>
</evidence>
<feature type="site" description="Critical for catalysis" evidence="10">
    <location>
        <position position="211"/>
    </location>
</feature>
<feature type="binding site" evidence="12">
    <location>
        <position position="274"/>
    </location>
    <ligand>
        <name>Mn(2+)</name>
        <dbReference type="ChEBI" id="CHEBI:29035"/>
    </ligand>
</feature>
<evidence type="ECO:0000256" key="8">
    <source>
        <dbReference type="ARBA" id="ARBA00023211"/>
    </source>
</evidence>
<keyword evidence="6 9" id="KW-0521">NADP</keyword>
<dbReference type="GO" id="GO:0051287">
    <property type="term" value="F:NAD binding"/>
    <property type="evidence" value="ECO:0007669"/>
    <property type="project" value="InterPro"/>
</dbReference>
<dbReference type="GO" id="GO:0006099">
    <property type="term" value="P:tricarboxylic acid cycle"/>
    <property type="evidence" value="ECO:0007669"/>
    <property type="project" value="UniProtKB-KW"/>
</dbReference>
<gene>
    <name evidence="14" type="ORF">DCMF_10370</name>
</gene>
<feature type="binding site" evidence="12">
    <location>
        <position position="251"/>
    </location>
    <ligand>
        <name>Mn(2+)</name>
        <dbReference type="ChEBI" id="CHEBI:29035"/>
    </ligand>
</feature>
<evidence type="ECO:0000256" key="12">
    <source>
        <dbReference type="PIRSR" id="PIRSR000108-3"/>
    </source>
</evidence>
<evidence type="ECO:0000256" key="1">
    <source>
        <dbReference type="ARBA" id="ARBA00001936"/>
    </source>
</evidence>
<feature type="binding site" evidence="11">
    <location>
        <position position="110"/>
    </location>
    <ligand>
        <name>D-threo-isocitrate</name>
        <dbReference type="ChEBI" id="CHEBI:15562"/>
    </ligand>
</feature>
<evidence type="ECO:0000256" key="3">
    <source>
        <dbReference type="ARBA" id="ARBA00022532"/>
    </source>
</evidence>
<keyword evidence="3 9" id="KW-0816">Tricarboxylic acid cycle</keyword>
<dbReference type="SUPFAM" id="SSF53659">
    <property type="entry name" value="Isocitrate/Isopropylmalate dehydrogenase-like"/>
    <property type="match status" value="1"/>
</dbReference>
<comment type="catalytic activity">
    <reaction evidence="9">
        <text>D-threo-isocitrate + NADP(+) = 2-oxoglutarate + CO2 + NADPH</text>
        <dbReference type="Rhea" id="RHEA:19629"/>
        <dbReference type="ChEBI" id="CHEBI:15562"/>
        <dbReference type="ChEBI" id="CHEBI:16526"/>
        <dbReference type="ChEBI" id="CHEBI:16810"/>
        <dbReference type="ChEBI" id="CHEBI:57783"/>
        <dbReference type="ChEBI" id="CHEBI:58349"/>
        <dbReference type="EC" id="1.1.1.42"/>
    </reaction>
</comment>
<dbReference type="PANTHER" id="PTHR11822:SF21">
    <property type="entry name" value="ISOCITRATE DEHYDROGENASE [NADP], MITOCHONDRIAL"/>
    <property type="match status" value="1"/>
</dbReference>
<dbReference type="GO" id="GO:0004450">
    <property type="term" value="F:isocitrate dehydrogenase (NADP+) activity"/>
    <property type="evidence" value="ECO:0007669"/>
    <property type="project" value="UniProtKB-UniRule"/>
</dbReference>
<dbReference type="InterPro" id="IPR019818">
    <property type="entry name" value="IsoCit/isopropylmalate_DH_CS"/>
</dbReference>
<evidence type="ECO:0000256" key="7">
    <source>
        <dbReference type="ARBA" id="ARBA00023002"/>
    </source>
</evidence>
<keyword evidence="15" id="KW-1185">Reference proteome</keyword>
<dbReference type="Proteomes" id="UP000323521">
    <property type="component" value="Chromosome"/>
</dbReference>
<accession>A0A3G1KRQ3</accession>
<feature type="domain" description="Isopropylmalate dehydrogenase-like" evidence="13">
    <location>
        <begin position="10"/>
        <end position="395"/>
    </location>
</feature>
<dbReference type="InterPro" id="IPR004790">
    <property type="entry name" value="Isocitrate_DH_NADP"/>
</dbReference>
<feature type="binding site" evidence="11">
    <location>
        <begin position="95"/>
        <end position="101"/>
    </location>
    <ligand>
        <name>D-threo-isocitrate</name>
        <dbReference type="ChEBI" id="CHEBI:15562"/>
    </ligand>
</feature>
<evidence type="ECO:0000256" key="9">
    <source>
        <dbReference type="PIRNR" id="PIRNR000108"/>
    </source>
</evidence>
<proteinExistence type="inferred from homology"/>
<dbReference type="Pfam" id="PF00180">
    <property type="entry name" value="Iso_dh"/>
    <property type="match status" value="1"/>
</dbReference>
<evidence type="ECO:0000259" key="13">
    <source>
        <dbReference type="SMART" id="SM01329"/>
    </source>
</evidence>
<dbReference type="SMART" id="SM01329">
    <property type="entry name" value="Iso_dh"/>
    <property type="match status" value="1"/>
</dbReference>
<dbReference type="GO" id="GO:0000287">
    <property type="term" value="F:magnesium ion binding"/>
    <property type="evidence" value="ECO:0007669"/>
    <property type="project" value="InterPro"/>
</dbReference>
<name>A0A3G1KRQ3_FORW1</name>
<dbReference type="NCBIfam" id="TIGR00127">
    <property type="entry name" value="nadp_idh_euk"/>
    <property type="match status" value="1"/>
</dbReference>
<evidence type="ECO:0000256" key="6">
    <source>
        <dbReference type="ARBA" id="ARBA00022857"/>
    </source>
</evidence>
<evidence type="ECO:0000313" key="15">
    <source>
        <dbReference type="Proteomes" id="UP000323521"/>
    </source>
</evidence>
<comment type="similarity">
    <text evidence="2 9">Belongs to the isocitrate and isopropylmalate dehydrogenases family.</text>
</comment>
<feature type="binding site" evidence="11">
    <location>
        <position position="133"/>
    </location>
    <ligand>
        <name>D-threo-isocitrate</name>
        <dbReference type="ChEBI" id="CHEBI:15562"/>
    </ligand>
</feature>
<reference evidence="14 15" key="1">
    <citation type="submission" date="2016-10" db="EMBL/GenBank/DDBJ databases">
        <title>Complete Genome Sequence of Peptococcaceae strain DCMF.</title>
        <authorList>
            <person name="Edwards R.J."/>
            <person name="Holland S.I."/>
            <person name="Deshpande N.P."/>
            <person name="Wong Y.K."/>
            <person name="Ertan H."/>
            <person name="Manefield M."/>
            <person name="Russell T.L."/>
            <person name="Lee M.J."/>
        </authorList>
    </citation>
    <scope>NUCLEOTIDE SEQUENCE [LARGE SCALE GENOMIC DNA]</scope>
    <source>
        <strain evidence="14 15">DCMF</strain>
    </source>
</reference>
<comment type="cofactor">
    <cofactor evidence="1">
        <name>Mn(2+)</name>
        <dbReference type="ChEBI" id="CHEBI:29035"/>
    </cofactor>
</comment>
<keyword evidence="8 9" id="KW-0464">Manganese</keyword>
<comment type="cofactor">
    <cofactor evidence="9 12">
        <name>Mg(2+)</name>
        <dbReference type="ChEBI" id="CHEBI:18420"/>
    </cofactor>
    <cofactor evidence="9 12">
        <name>Mn(2+)</name>
        <dbReference type="ChEBI" id="CHEBI:29035"/>
    </cofactor>
    <text evidence="9 12">Binds 1 Mg(2+) or Mn(2+) ion per subunit.</text>
</comment>
<evidence type="ECO:0000256" key="11">
    <source>
        <dbReference type="PIRSR" id="PIRSR000108-2"/>
    </source>
</evidence>
<dbReference type="PIRSF" id="PIRSF000108">
    <property type="entry name" value="IDH_NADP"/>
    <property type="match status" value="1"/>
</dbReference>
<evidence type="ECO:0000256" key="4">
    <source>
        <dbReference type="ARBA" id="ARBA00022723"/>
    </source>
</evidence>
<dbReference type="EC" id="1.1.1.42" evidence="9"/>
<protein>
    <recommendedName>
        <fullName evidence="9">Isocitrate dehydrogenase [NADP]</fullName>
        <ecNumber evidence="9">1.1.1.42</ecNumber>
    </recommendedName>
</protein>
<keyword evidence="5 9" id="KW-0460">Magnesium</keyword>
<dbReference type="PROSITE" id="PS00470">
    <property type="entry name" value="IDH_IMDH"/>
    <property type="match status" value="1"/>
</dbReference>
<feature type="binding site" evidence="11">
    <location>
        <position position="78"/>
    </location>
    <ligand>
        <name>D-threo-isocitrate</name>
        <dbReference type="ChEBI" id="CHEBI:15562"/>
    </ligand>
</feature>
<evidence type="ECO:0000313" key="14">
    <source>
        <dbReference type="EMBL" id="ATW25120.1"/>
    </source>
</evidence>
<dbReference type="Gene3D" id="3.40.718.10">
    <property type="entry name" value="Isopropylmalate Dehydrogenase"/>
    <property type="match status" value="1"/>
</dbReference>
<organism evidence="14 15">
    <name type="scientific">Formimonas warabiya</name>
    <dbReference type="NCBI Taxonomy" id="1761012"/>
    <lineage>
        <taxon>Bacteria</taxon>
        <taxon>Bacillati</taxon>
        <taxon>Bacillota</taxon>
        <taxon>Clostridia</taxon>
        <taxon>Eubacteriales</taxon>
        <taxon>Peptococcaceae</taxon>
        <taxon>Candidatus Formimonas</taxon>
    </lineage>
</organism>
<sequence length="403" mass="45711">MNKKIQMKTPLVEMDGDEMTRIIWHAIKEILLNPYIDLKTEYYDLGLKNRDETNDRITIDAALATKKHGVAVKCATITPNAQRVQEYHLKQMWKSSNATIRSILDGTVFRTPIIVNSIRPFVKPWTKPISIARHAYGDLYKSVEMRVPGAGKAELVFTAENGEVSKETIFDFKGPGVLMGMHNIDQSIVSFARSCFNFALDQKMDLWFATKDTISKTYDHRFKDIFQEIFEHEYQEKFTAAKIDYFYTLIDDVVARVMRSEGGIVWACKNYDGDVMSDMVASAFGSLAMMTSVLVSPDGYFEYEAAHGTVTRHYYQYLAGKETSTNSMATLFAWTGALKKRGELDGIHELVDFGHKLEKAAIKTIEEGVMTKDLAQLSESPDKKVVQTKDFLKEIDTRFSALG</sequence>
<dbReference type="EMBL" id="CP017634">
    <property type="protein sequence ID" value="ATW25120.1"/>
    <property type="molecule type" value="Genomic_DNA"/>
</dbReference>
<dbReference type="AlphaFoldDB" id="A0A3G1KRQ3"/>
<evidence type="ECO:0000256" key="2">
    <source>
        <dbReference type="ARBA" id="ARBA00007769"/>
    </source>
</evidence>
<evidence type="ECO:0000256" key="5">
    <source>
        <dbReference type="ARBA" id="ARBA00022842"/>
    </source>
</evidence>
<dbReference type="InterPro" id="IPR024084">
    <property type="entry name" value="IsoPropMal-DH-like_dom"/>
</dbReference>